<comment type="caution">
    <text evidence="2">The sequence shown here is derived from an EMBL/GenBank/DDBJ whole genome shotgun (WGS) entry which is preliminary data.</text>
</comment>
<evidence type="ECO:0000259" key="1">
    <source>
        <dbReference type="PROSITE" id="PS50943"/>
    </source>
</evidence>
<dbReference type="AlphaFoldDB" id="A0A8I0PS13"/>
<organism evidence="2 3">
    <name type="scientific">Morganella morganii</name>
    <name type="common">Proteus morganii</name>
    <dbReference type="NCBI Taxonomy" id="582"/>
    <lineage>
        <taxon>Bacteria</taxon>
        <taxon>Pseudomonadati</taxon>
        <taxon>Pseudomonadota</taxon>
        <taxon>Gammaproteobacteria</taxon>
        <taxon>Enterobacterales</taxon>
        <taxon>Morganellaceae</taxon>
        <taxon>Morganella</taxon>
    </lineage>
</organism>
<feature type="domain" description="HTH cro/C1-type" evidence="1">
    <location>
        <begin position="24"/>
        <end position="69"/>
    </location>
</feature>
<evidence type="ECO:0000313" key="3">
    <source>
        <dbReference type="Proteomes" id="UP000650477"/>
    </source>
</evidence>
<dbReference type="Pfam" id="PF01381">
    <property type="entry name" value="HTH_3"/>
    <property type="match status" value="1"/>
</dbReference>
<dbReference type="SUPFAM" id="SSF47413">
    <property type="entry name" value="lambda repressor-like DNA-binding domains"/>
    <property type="match status" value="1"/>
</dbReference>
<dbReference type="SMART" id="SM00530">
    <property type="entry name" value="HTH_XRE"/>
    <property type="match status" value="1"/>
</dbReference>
<dbReference type="RefSeq" id="WP_193829467.1">
    <property type="nucleotide sequence ID" value="NZ_PKLF01000003.1"/>
</dbReference>
<dbReference type="GO" id="GO:0003677">
    <property type="term" value="F:DNA binding"/>
    <property type="evidence" value="ECO:0007669"/>
    <property type="project" value="InterPro"/>
</dbReference>
<gene>
    <name evidence="2" type="ORF">CYG68_03635</name>
</gene>
<reference evidence="2" key="1">
    <citation type="submission" date="2017-12" db="EMBL/GenBank/DDBJ databases">
        <title>Genome sequencing and analysis.</title>
        <authorList>
            <person name="Huang Y.-T."/>
        </authorList>
    </citation>
    <scope>NUCLEOTIDE SEQUENCE</scope>
    <source>
        <strain evidence="2">VGH116</strain>
    </source>
</reference>
<dbReference type="CDD" id="cd00093">
    <property type="entry name" value="HTH_XRE"/>
    <property type="match status" value="1"/>
</dbReference>
<evidence type="ECO:0000313" key="2">
    <source>
        <dbReference type="EMBL" id="MBE8611506.1"/>
    </source>
</evidence>
<dbReference type="Proteomes" id="UP000650477">
    <property type="component" value="Unassembled WGS sequence"/>
</dbReference>
<proteinExistence type="predicted"/>
<dbReference type="InterPro" id="IPR010982">
    <property type="entry name" value="Lambda_DNA-bd_dom_sf"/>
</dbReference>
<name>A0A8I0PS13_MORMO</name>
<accession>A0A8I0PS13</accession>
<dbReference type="InterPro" id="IPR001387">
    <property type="entry name" value="Cro/C1-type_HTH"/>
</dbReference>
<sequence>MVKKNTPPSETELSGRLQIIRGEMTQSEFAKLLGIGRTTLIRYESGERIPDAMFLQMLVLKFNIDPSWLLLGIGLAPEQKQISSEKQALLDAYDGMSDENKRAIIQIGESLSQSKPDKYTA</sequence>
<protein>
    <submittedName>
        <fullName evidence="2">Transcriptional regulator</fullName>
    </submittedName>
</protein>
<dbReference type="PROSITE" id="PS50943">
    <property type="entry name" value="HTH_CROC1"/>
    <property type="match status" value="1"/>
</dbReference>
<dbReference type="EMBL" id="PKLF01000003">
    <property type="protein sequence ID" value="MBE8611506.1"/>
    <property type="molecule type" value="Genomic_DNA"/>
</dbReference>
<dbReference type="Gene3D" id="1.10.260.40">
    <property type="entry name" value="lambda repressor-like DNA-binding domains"/>
    <property type="match status" value="1"/>
</dbReference>